<accession>A0A5F8A679</accession>
<evidence type="ECO:0000313" key="2">
    <source>
        <dbReference type="Proteomes" id="UP000006718"/>
    </source>
</evidence>
<reference evidence="1" key="3">
    <citation type="submission" date="2025-08" db="UniProtKB">
        <authorList>
            <consortium name="Ensembl"/>
        </authorList>
    </citation>
    <scope>IDENTIFICATION</scope>
    <source>
        <strain evidence="1">17573</strain>
    </source>
</reference>
<dbReference type="Ensembl" id="ENSMMUT00000104639.1">
    <property type="protein sequence ID" value="ENSMMUP00000073388.1"/>
    <property type="gene ID" value="ENSMMUG00000057489.1"/>
</dbReference>
<dbReference type="InParanoid" id="A0A5F8A679"/>
<dbReference type="Proteomes" id="UP000006718">
    <property type="component" value="Chromosome 2"/>
</dbReference>
<protein>
    <submittedName>
        <fullName evidence="1">Uncharacterized protein</fullName>
    </submittedName>
</protein>
<name>A0A5F8A679_MACMU</name>
<reference evidence="1" key="2">
    <citation type="submission" date="2019-01" db="EMBL/GenBank/DDBJ databases">
        <authorList>
            <person name="Graves T."/>
            <person name="Eichler E.E."/>
            <person name="Wilson R.K."/>
        </authorList>
    </citation>
    <scope>NUCLEOTIDE SEQUENCE [LARGE SCALE GENOMIC DNA]</scope>
    <source>
        <strain evidence="1">17573</strain>
    </source>
</reference>
<dbReference type="AlphaFoldDB" id="A0A5F8A679"/>
<evidence type="ECO:0000313" key="1">
    <source>
        <dbReference type="Ensembl" id="ENSMMUP00000073388.1"/>
    </source>
</evidence>
<proteinExistence type="predicted"/>
<dbReference type="Bgee" id="ENSMMUG00000057489">
    <property type="expression patterns" value="Expressed in hindlimb stylopod muscle"/>
</dbReference>
<dbReference type="VEuPathDB" id="HostDB:ENSMMUG00000057489"/>
<sequence length="123" mass="13828">MGQTQGLCAVCSLGTWCPVSQLLQPWLKGASVELGLWVQRVEYPSLDSFHMVLSLWVHRSQELRFGNLCLDFRRCMKMPGCPGKSLLQEQGPHGEPLLGQCRREVWGQSPHTQSLLEHCLVGL</sequence>
<reference evidence="1" key="4">
    <citation type="submission" date="2025-09" db="UniProtKB">
        <authorList>
            <consortium name="Ensembl"/>
        </authorList>
    </citation>
    <scope>IDENTIFICATION</scope>
    <source>
        <strain evidence="1">17573</strain>
    </source>
</reference>
<dbReference type="GeneTree" id="ENSGT00980000202068"/>
<reference evidence="2" key="1">
    <citation type="journal article" date="2007" name="Science">
        <title>Evolutionary and biomedical insights from the rhesus macaque genome.</title>
        <authorList>
            <person name="Gibbs R.A."/>
            <person name="Rogers J."/>
            <person name="Katze M.G."/>
            <person name="Bumgarner R."/>
            <person name="Weinstock G.M."/>
            <person name="Mardis E.R."/>
            <person name="Remington K.A."/>
            <person name="Strausberg R.L."/>
            <person name="Venter J.C."/>
            <person name="Wilson R.K."/>
            <person name="Batzer M.A."/>
            <person name="Bustamante C.D."/>
            <person name="Eichler E.E."/>
            <person name="Hahn M.W."/>
            <person name="Hardison R.C."/>
            <person name="Makova K.D."/>
            <person name="Miller W."/>
            <person name="Milosavljevic A."/>
            <person name="Palermo R.E."/>
            <person name="Siepel A."/>
            <person name="Sikela J.M."/>
            <person name="Attaway T."/>
            <person name="Bell S."/>
            <person name="Bernard K.E."/>
            <person name="Buhay C.J."/>
            <person name="Chandrabose M.N."/>
            <person name="Dao M."/>
            <person name="Davis C."/>
            <person name="Delehaunty K.D."/>
            <person name="Ding Y."/>
            <person name="Dinh H.H."/>
            <person name="Dugan-Rocha S."/>
            <person name="Fulton L.A."/>
            <person name="Gabisi R.A."/>
            <person name="Garner T.T."/>
            <person name="Godfrey J."/>
            <person name="Hawes A.C."/>
            <person name="Hernandez J."/>
            <person name="Hines S."/>
            <person name="Holder M."/>
            <person name="Hume J."/>
            <person name="Jhangiani S.N."/>
            <person name="Joshi V."/>
            <person name="Khan Z.M."/>
            <person name="Kirkness E.F."/>
            <person name="Cree A."/>
            <person name="Fowler R.G."/>
            <person name="Lee S."/>
            <person name="Lewis L.R."/>
            <person name="Li Z."/>
            <person name="Liu Y.-S."/>
            <person name="Moore S.M."/>
            <person name="Muzny D."/>
            <person name="Nazareth L.V."/>
            <person name="Ngo D.N."/>
            <person name="Okwuonu G.O."/>
            <person name="Pai G."/>
            <person name="Parker D."/>
            <person name="Paul H.A."/>
            <person name="Pfannkoch C."/>
            <person name="Pohl C.S."/>
            <person name="Rogers Y.-H.C."/>
            <person name="Ruiz S.J."/>
            <person name="Sabo A."/>
            <person name="Santibanez J."/>
            <person name="Schneider B.W."/>
            <person name="Smith S.M."/>
            <person name="Sodergren E."/>
            <person name="Svatek A.F."/>
            <person name="Utterback T.R."/>
            <person name="Vattathil S."/>
            <person name="Warren W."/>
            <person name="White C.S."/>
            <person name="Chinwalla A.T."/>
            <person name="Feng Y."/>
            <person name="Halpern A.L."/>
            <person name="Hillier L.W."/>
            <person name="Huang X."/>
            <person name="Minx P."/>
            <person name="Nelson J.O."/>
            <person name="Pepin K.H."/>
            <person name="Qin X."/>
            <person name="Sutton G.G."/>
            <person name="Venter E."/>
            <person name="Walenz B.P."/>
            <person name="Wallis J.W."/>
            <person name="Worley K.C."/>
            <person name="Yang S.-P."/>
            <person name="Jones S.M."/>
            <person name="Marra M.A."/>
            <person name="Rocchi M."/>
            <person name="Schein J.E."/>
            <person name="Baertsch R."/>
            <person name="Clarke L."/>
            <person name="Csuros M."/>
            <person name="Glasscock J."/>
            <person name="Harris R.A."/>
            <person name="Havlak P."/>
            <person name="Jackson A.R."/>
            <person name="Jiang H."/>
            <person name="Liu Y."/>
            <person name="Messina D.N."/>
            <person name="Shen Y."/>
            <person name="Song H.X.-Z."/>
            <person name="Wylie T."/>
            <person name="Zhang L."/>
            <person name="Birney E."/>
            <person name="Han K."/>
            <person name="Konkel M.K."/>
            <person name="Lee J."/>
            <person name="Smit A.F.A."/>
            <person name="Ullmer B."/>
            <person name="Wang H."/>
            <person name="Xing J."/>
            <person name="Burhans R."/>
            <person name="Cheng Z."/>
            <person name="Karro J.E."/>
            <person name="Ma J."/>
            <person name="Raney B."/>
            <person name="She X."/>
            <person name="Cox M.J."/>
            <person name="Demuth J.P."/>
            <person name="Dumas L.J."/>
            <person name="Han S.-G."/>
            <person name="Hopkins J."/>
            <person name="Karimpour-Fard A."/>
            <person name="Kim Y.H."/>
            <person name="Pollack J.R."/>
            <person name="Vinar T."/>
            <person name="Addo-Quaye C."/>
            <person name="Degenhardt J."/>
            <person name="Denby A."/>
            <person name="Hubisz M.J."/>
            <person name="Indap A."/>
            <person name="Kosiol C."/>
            <person name="Lahn B.T."/>
            <person name="Lawson H.A."/>
            <person name="Marklein A."/>
            <person name="Nielsen R."/>
            <person name="Vallender E.J."/>
            <person name="Clark A.G."/>
            <person name="Ferguson B."/>
            <person name="Hernandez R.D."/>
            <person name="Hirani K."/>
            <person name="Kehrer-Sawatzki H."/>
            <person name="Kolb J."/>
            <person name="Patil S."/>
            <person name="Pu L.-L."/>
            <person name="Ren Y."/>
            <person name="Smith D.G."/>
            <person name="Wheeler D.A."/>
            <person name="Schenck I."/>
            <person name="Ball E.V."/>
            <person name="Chen R."/>
            <person name="Cooper D.N."/>
            <person name="Giardine B."/>
            <person name="Hsu F."/>
            <person name="Kent W.J."/>
            <person name="Lesk A."/>
            <person name="Nelson D.L."/>
            <person name="O'brien W.E."/>
            <person name="Pruefer K."/>
            <person name="Stenson P.D."/>
            <person name="Wallace J.C."/>
            <person name="Ke H."/>
            <person name="Liu X.-M."/>
            <person name="Wang P."/>
            <person name="Xiang A.P."/>
            <person name="Yang F."/>
            <person name="Barber G.P."/>
            <person name="Haussler D."/>
            <person name="Karolchik D."/>
            <person name="Kern A.D."/>
            <person name="Kuhn R.M."/>
            <person name="Smith K.E."/>
            <person name="Zwieg A.S."/>
        </authorList>
    </citation>
    <scope>NUCLEOTIDE SEQUENCE [LARGE SCALE GENOMIC DNA]</scope>
    <source>
        <strain evidence="2">17573</strain>
    </source>
</reference>
<organism evidence="1 2">
    <name type="scientific">Macaca mulatta</name>
    <name type="common">Rhesus macaque</name>
    <dbReference type="NCBI Taxonomy" id="9544"/>
    <lineage>
        <taxon>Eukaryota</taxon>
        <taxon>Metazoa</taxon>
        <taxon>Chordata</taxon>
        <taxon>Craniata</taxon>
        <taxon>Vertebrata</taxon>
        <taxon>Euteleostomi</taxon>
        <taxon>Mammalia</taxon>
        <taxon>Eutheria</taxon>
        <taxon>Euarchontoglires</taxon>
        <taxon>Primates</taxon>
        <taxon>Haplorrhini</taxon>
        <taxon>Catarrhini</taxon>
        <taxon>Cercopithecidae</taxon>
        <taxon>Cercopithecinae</taxon>
        <taxon>Macaca</taxon>
    </lineage>
</organism>
<keyword evidence="2" id="KW-1185">Reference proteome</keyword>